<evidence type="ECO:0000313" key="4">
    <source>
        <dbReference type="Proteomes" id="UP000286806"/>
    </source>
</evidence>
<dbReference type="InterPro" id="IPR007055">
    <property type="entry name" value="BON_dom"/>
</dbReference>
<dbReference type="Proteomes" id="UP000286806">
    <property type="component" value="Unassembled WGS sequence"/>
</dbReference>
<accession>A0A401J9Y1</accession>
<organism evidence="3 4">
    <name type="scientific">Sulfuriferula multivorans</name>
    <dbReference type="NCBI Taxonomy" id="1559896"/>
    <lineage>
        <taxon>Bacteria</taxon>
        <taxon>Pseudomonadati</taxon>
        <taxon>Pseudomonadota</taxon>
        <taxon>Betaproteobacteria</taxon>
        <taxon>Nitrosomonadales</taxon>
        <taxon>Sulfuricellaceae</taxon>
        <taxon>Sulfuriferula</taxon>
    </lineage>
</organism>
<dbReference type="InterPro" id="IPR051686">
    <property type="entry name" value="Lipoprotein_DolP"/>
</dbReference>
<feature type="domain" description="BON" evidence="2">
    <location>
        <begin position="46"/>
        <end position="113"/>
    </location>
</feature>
<dbReference type="PANTHER" id="PTHR34606">
    <property type="entry name" value="BON DOMAIN-CONTAINING PROTEIN"/>
    <property type="match status" value="1"/>
</dbReference>
<proteinExistence type="predicted"/>
<dbReference type="OrthoDB" id="5294487at2"/>
<evidence type="ECO:0000313" key="3">
    <source>
        <dbReference type="EMBL" id="GBL44380.1"/>
    </source>
</evidence>
<dbReference type="PANTHER" id="PTHR34606:SF4">
    <property type="entry name" value="OUTER MEMBRANE LIPOPROTEIN DOLP"/>
    <property type="match status" value="1"/>
</dbReference>
<dbReference type="SMART" id="SM00749">
    <property type="entry name" value="BON"/>
    <property type="match status" value="2"/>
</dbReference>
<dbReference type="Gene3D" id="3.40.1520.20">
    <property type="match status" value="1"/>
</dbReference>
<keyword evidence="1" id="KW-0732">Signal</keyword>
<comment type="caution">
    <text evidence="3">The sequence shown here is derived from an EMBL/GenBank/DDBJ whole genome shotgun (WGS) entry which is preliminary data.</text>
</comment>
<evidence type="ECO:0000259" key="2">
    <source>
        <dbReference type="PROSITE" id="PS50914"/>
    </source>
</evidence>
<reference evidence="3 4" key="1">
    <citation type="journal article" date="2019" name="Front. Microbiol.">
        <title>Genomes of Neutrophilic Sulfur-Oxidizing Chemolithoautotrophs Representing 9 Proteobacterial Species From 8 Genera.</title>
        <authorList>
            <person name="Watanabe T."/>
            <person name="Kojima H."/>
            <person name="Umezawa K."/>
            <person name="Hori C."/>
            <person name="Takasuka T.E."/>
            <person name="Kato Y."/>
            <person name="Fukui M."/>
        </authorList>
    </citation>
    <scope>NUCLEOTIDE SEQUENCE [LARGE SCALE GENOMIC DNA]</scope>
    <source>
        <strain evidence="3 4">TTN</strain>
    </source>
</reference>
<dbReference type="EMBL" id="BGOW01000001">
    <property type="protein sequence ID" value="GBL44380.1"/>
    <property type="molecule type" value="Genomic_DNA"/>
</dbReference>
<dbReference type="AlphaFoldDB" id="A0A401J9Y1"/>
<dbReference type="Pfam" id="PF04972">
    <property type="entry name" value="BON"/>
    <property type="match status" value="2"/>
</dbReference>
<gene>
    <name evidence="3" type="ORF">SFMTTN_0175</name>
</gene>
<protein>
    <submittedName>
        <fullName evidence="3">21 kDa hemolysin</fullName>
    </submittedName>
</protein>
<sequence>MRTTLIVAALGLALLQLQGCVPLVATGVGAGALMAADRRSSAAYIEDQEIELRAGSRIGEAYPKDTHVNVTSFNHDVLLTGEVPTAEAQQKITDIAQGVGNVRKVYNQTVVGPVSLFSSRSNDAYITTKVKARFLDAKRFQVNYVKVVTEDGVVYLMGLVTQQEADDAAQLASTTSGVKKVVKMFQIVQ</sequence>
<feature type="domain" description="BON" evidence="2">
    <location>
        <begin position="122"/>
        <end position="189"/>
    </location>
</feature>
<keyword evidence="4" id="KW-1185">Reference proteome</keyword>
<dbReference type="InterPro" id="IPR014004">
    <property type="entry name" value="Transpt-assoc_nodulatn_dom_bac"/>
</dbReference>
<evidence type="ECO:0000256" key="1">
    <source>
        <dbReference type="ARBA" id="ARBA00022729"/>
    </source>
</evidence>
<dbReference type="PROSITE" id="PS50914">
    <property type="entry name" value="BON"/>
    <property type="match status" value="2"/>
</dbReference>
<name>A0A401J9Y1_9PROT</name>
<dbReference type="RefSeq" id="WP_124703215.1">
    <property type="nucleotide sequence ID" value="NZ_BGOW01000001.1"/>
</dbReference>